<proteinExistence type="predicted"/>
<feature type="transmembrane region" description="Helical" evidence="1">
    <location>
        <begin position="9"/>
        <end position="28"/>
    </location>
</feature>
<evidence type="ECO:0000313" key="2">
    <source>
        <dbReference type="EMBL" id="RKL29000.1"/>
    </source>
</evidence>
<name>A0A420SIC7_GIBIN</name>
<evidence type="ECO:0000256" key="1">
    <source>
        <dbReference type="SAM" id="Phobius"/>
    </source>
</evidence>
<keyword evidence="1" id="KW-1133">Transmembrane helix</keyword>
<dbReference type="Proteomes" id="UP000283569">
    <property type="component" value="Unassembled WGS sequence"/>
</dbReference>
<comment type="caution">
    <text evidence="2">The sequence shown here is derived from an EMBL/GenBank/DDBJ whole genome shotgun (WGS) entry which is preliminary data.</text>
</comment>
<organism evidence="2 3">
    <name type="scientific">Gibberella intermedia</name>
    <name type="common">Bulb rot disease fungus</name>
    <name type="synonym">Fusarium proliferatum</name>
    <dbReference type="NCBI Taxonomy" id="948311"/>
    <lineage>
        <taxon>Eukaryota</taxon>
        <taxon>Fungi</taxon>
        <taxon>Dikarya</taxon>
        <taxon>Ascomycota</taxon>
        <taxon>Pezizomycotina</taxon>
        <taxon>Sordariomycetes</taxon>
        <taxon>Hypocreomycetidae</taxon>
        <taxon>Hypocreales</taxon>
        <taxon>Nectriaceae</taxon>
        <taxon>Fusarium</taxon>
        <taxon>Fusarium fujikuroi species complex</taxon>
    </lineage>
</organism>
<dbReference type="AlphaFoldDB" id="A0A420SIC7"/>
<gene>
    <name evidence="2" type="ORF">BFJ72_g12224</name>
</gene>
<keyword evidence="1" id="KW-0472">Membrane</keyword>
<evidence type="ECO:0000313" key="3">
    <source>
        <dbReference type="Proteomes" id="UP000283569"/>
    </source>
</evidence>
<accession>A0A420SIC7</accession>
<evidence type="ECO:0008006" key="4">
    <source>
        <dbReference type="Google" id="ProtNLM"/>
    </source>
</evidence>
<keyword evidence="1" id="KW-0812">Transmembrane</keyword>
<sequence>MSRNTSDSTLFLVGAAASLALSFLTFYLQKDTGPQFEKTDCFEKLPAELKFQIFEQLDSMSDVALLAAASPSVRACYSVNRHKLLRNNISYIREIFYNDELIPLALMVARMRRRLKRRQNIHQVVGLLEHYVHGGKSKLFRRKFDNWEENLAQIQDLVNMSTEILKLCPRSFYGPSTAFYKPLLSRLWHHRFVETYLRDEISDTMKRYGDRKMLPPQENLSPKLYVFLFTRNYVGSRLPDNYTADIVDLNVALGRLGSITFQEIGFSICDPSDGLRISSERKHQIQSWRDGRKKAWKEEDEKAENGLRVVYDGYGRLLPADEVAQMDQTTSSGVDDDDGLTLSQLDRRIAGTR</sequence>
<reference evidence="2 3" key="1">
    <citation type="journal article" date="2018" name="Sci. Rep.">
        <title>Characterisation of pathogen-specific regions and novel effector candidates in Fusarium oxysporum f. sp. cepae.</title>
        <authorList>
            <person name="Armitage A.D."/>
            <person name="Taylor A."/>
            <person name="Sobczyk M.K."/>
            <person name="Baxter L."/>
            <person name="Greenfield B.P."/>
            <person name="Bates H.J."/>
            <person name="Wilson F."/>
            <person name="Jackson A.C."/>
            <person name="Ott S."/>
            <person name="Harrison R.J."/>
            <person name="Clarkson J.P."/>
        </authorList>
    </citation>
    <scope>NUCLEOTIDE SEQUENCE [LARGE SCALE GENOMIC DNA]</scope>
    <source>
        <strain evidence="2 3">Fp_A8</strain>
    </source>
</reference>
<dbReference type="EMBL" id="MRDB01000060">
    <property type="protein sequence ID" value="RKL29000.1"/>
    <property type="molecule type" value="Genomic_DNA"/>
</dbReference>
<protein>
    <recommendedName>
        <fullName evidence="4">F-box domain-containing protein</fullName>
    </recommendedName>
</protein>